<accession>A0A6G7J473</accession>
<evidence type="ECO:0000256" key="2">
    <source>
        <dbReference type="ARBA" id="ARBA00010280"/>
    </source>
</evidence>
<dbReference type="EC" id="6.3.3.1" evidence="3"/>
<comment type="similarity">
    <text evidence="2">Belongs to the AIR synthase family.</text>
</comment>
<reference evidence="14 15" key="1">
    <citation type="submission" date="2020-02" db="EMBL/GenBank/DDBJ databases">
        <title>Complete genome of Muricauda sp. 501str8.</title>
        <authorList>
            <person name="Dong B."/>
            <person name="Zhu S."/>
            <person name="Yang J."/>
            <person name="Chen J."/>
        </authorList>
    </citation>
    <scope>NUCLEOTIDE SEQUENCE [LARGE SCALE GENOMIC DNA]</scope>
    <source>
        <strain evidence="14 15">501str8</strain>
    </source>
</reference>
<evidence type="ECO:0000313" key="14">
    <source>
        <dbReference type="EMBL" id="QII45344.1"/>
    </source>
</evidence>
<dbReference type="InterPro" id="IPR016188">
    <property type="entry name" value="PurM-like_N"/>
</dbReference>
<dbReference type="Gene3D" id="3.90.650.10">
    <property type="entry name" value="PurM-like C-terminal domain"/>
    <property type="match status" value="1"/>
</dbReference>
<keyword evidence="5 14" id="KW-0436">Ligase</keyword>
<evidence type="ECO:0000256" key="8">
    <source>
        <dbReference type="ARBA" id="ARBA00031908"/>
    </source>
</evidence>
<keyword evidence="7" id="KW-0067">ATP-binding</keyword>
<dbReference type="GO" id="GO:0005524">
    <property type="term" value="F:ATP binding"/>
    <property type="evidence" value="ECO:0007669"/>
    <property type="project" value="UniProtKB-KW"/>
</dbReference>
<dbReference type="Pfam" id="PF02769">
    <property type="entry name" value="AIRS_C"/>
    <property type="match status" value="1"/>
</dbReference>
<evidence type="ECO:0000256" key="3">
    <source>
        <dbReference type="ARBA" id="ARBA00013047"/>
    </source>
</evidence>
<evidence type="ECO:0000256" key="6">
    <source>
        <dbReference type="ARBA" id="ARBA00022741"/>
    </source>
</evidence>
<gene>
    <name evidence="14" type="ORF">GVT53_11845</name>
</gene>
<name>A0A6G7J473_9FLAO</name>
<dbReference type="SUPFAM" id="SSF56042">
    <property type="entry name" value="PurM C-terminal domain-like"/>
    <property type="match status" value="1"/>
</dbReference>
<dbReference type="GO" id="GO:0004641">
    <property type="term" value="F:phosphoribosylformylglycinamidine cyclo-ligase activity"/>
    <property type="evidence" value="ECO:0007669"/>
    <property type="project" value="UniProtKB-EC"/>
</dbReference>
<keyword evidence="15" id="KW-1185">Reference proteome</keyword>
<dbReference type="Proteomes" id="UP000502928">
    <property type="component" value="Chromosome"/>
</dbReference>
<dbReference type="Pfam" id="PF00586">
    <property type="entry name" value="AIRS"/>
    <property type="match status" value="1"/>
</dbReference>
<dbReference type="Gene3D" id="3.30.1330.10">
    <property type="entry name" value="PurM-like, N-terminal domain"/>
    <property type="match status" value="1"/>
</dbReference>
<dbReference type="PANTHER" id="PTHR10520:SF12">
    <property type="entry name" value="TRIFUNCTIONAL PURINE BIOSYNTHETIC PROTEIN ADENOSINE-3"/>
    <property type="match status" value="1"/>
</dbReference>
<evidence type="ECO:0000256" key="5">
    <source>
        <dbReference type="ARBA" id="ARBA00022598"/>
    </source>
</evidence>
<comment type="catalytic activity">
    <reaction evidence="11">
        <text>2-formamido-N(1)-(5-O-phospho-beta-D-ribosyl)acetamidine + ATP = 5-amino-1-(5-phospho-beta-D-ribosyl)imidazole + ADP + phosphate + H(+)</text>
        <dbReference type="Rhea" id="RHEA:23032"/>
        <dbReference type="ChEBI" id="CHEBI:15378"/>
        <dbReference type="ChEBI" id="CHEBI:30616"/>
        <dbReference type="ChEBI" id="CHEBI:43474"/>
        <dbReference type="ChEBI" id="CHEBI:137981"/>
        <dbReference type="ChEBI" id="CHEBI:147287"/>
        <dbReference type="ChEBI" id="CHEBI:456216"/>
        <dbReference type="EC" id="6.3.3.1"/>
    </reaction>
</comment>
<dbReference type="KEGG" id="mut:GVT53_11845"/>
<dbReference type="AlphaFoldDB" id="A0A6G7J473"/>
<evidence type="ECO:0000256" key="9">
    <source>
        <dbReference type="ARBA" id="ARBA00032931"/>
    </source>
</evidence>
<dbReference type="SUPFAM" id="SSF55326">
    <property type="entry name" value="PurM N-terminal domain-like"/>
    <property type="match status" value="1"/>
</dbReference>
<evidence type="ECO:0000256" key="4">
    <source>
        <dbReference type="ARBA" id="ARBA00020367"/>
    </source>
</evidence>
<dbReference type="EMBL" id="CP049616">
    <property type="protein sequence ID" value="QII45344.1"/>
    <property type="molecule type" value="Genomic_DNA"/>
</dbReference>
<dbReference type="GO" id="GO:0046084">
    <property type="term" value="P:adenine biosynthetic process"/>
    <property type="evidence" value="ECO:0007669"/>
    <property type="project" value="TreeGrafter"/>
</dbReference>
<dbReference type="RefSeq" id="WP_166248824.1">
    <property type="nucleotide sequence ID" value="NZ_CP049616.1"/>
</dbReference>
<dbReference type="GO" id="GO:0005829">
    <property type="term" value="C:cytosol"/>
    <property type="evidence" value="ECO:0007669"/>
    <property type="project" value="TreeGrafter"/>
</dbReference>
<evidence type="ECO:0000256" key="11">
    <source>
        <dbReference type="ARBA" id="ARBA00049057"/>
    </source>
</evidence>
<evidence type="ECO:0000256" key="10">
    <source>
        <dbReference type="ARBA" id="ARBA00033093"/>
    </source>
</evidence>
<proteinExistence type="inferred from homology"/>
<keyword evidence="6" id="KW-0547">Nucleotide-binding</keyword>
<evidence type="ECO:0000259" key="12">
    <source>
        <dbReference type="Pfam" id="PF00586"/>
    </source>
</evidence>
<evidence type="ECO:0000256" key="7">
    <source>
        <dbReference type="ARBA" id="ARBA00022840"/>
    </source>
</evidence>
<dbReference type="InterPro" id="IPR004733">
    <property type="entry name" value="PurM_cligase"/>
</dbReference>
<feature type="domain" description="PurM-like N-terminal" evidence="12">
    <location>
        <begin position="48"/>
        <end position="169"/>
    </location>
</feature>
<dbReference type="InterPro" id="IPR010918">
    <property type="entry name" value="PurM-like_C_dom"/>
</dbReference>
<evidence type="ECO:0000256" key="1">
    <source>
        <dbReference type="ARBA" id="ARBA00004686"/>
    </source>
</evidence>
<dbReference type="GO" id="GO:0004637">
    <property type="term" value="F:phosphoribosylamine-glycine ligase activity"/>
    <property type="evidence" value="ECO:0007669"/>
    <property type="project" value="TreeGrafter"/>
</dbReference>
<protein>
    <recommendedName>
        <fullName evidence="4">Phosphoribosylformylglycinamidine cyclo-ligase</fullName>
        <ecNumber evidence="3">6.3.3.1</ecNumber>
    </recommendedName>
    <alternativeName>
        <fullName evidence="9">AIR synthase</fullName>
    </alternativeName>
    <alternativeName>
        <fullName evidence="10">AIRS</fullName>
    </alternativeName>
    <alternativeName>
        <fullName evidence="8">Phosphoribosyl-aminoimidazole synthetase</fullName>
    </alternativeName>
</protein>
<evidence type="ECO:0000259" key="13">
    <source>
        <dbReference type="Pfam" id="PF02769"/>
    </source>
</evidence>
<dbReference type="InterPro" id="IPR036921">
    <property type="entry name" value="PurM-like_N_sf"/>
</dbReference>
<dbReference type="InterPro" id="IPR036676">
    <property type="entry name" value="PurM-like_C_sf"/>
</dbReference>
<organism evidence="14 15">
    <name type="scientific">Flagellimonas oceani</name>
    <dbReference type="NCBI Taxonomy" id="2698672"/>
    <lineage>
        <taxon>Bacteria</taxon>
        <taxon>Pseudomonadati</taxon>
        <taxon>Bacteroidota</taxon>
        <taxon>Flavobacteriia</taxon>
        <taxon>Flavobacteriales</taxon>
        <taxon>Flavobacteriaceae</taxon>
        <taxon>Flagellimonas</taxon>
    </lineage>
</organism>
<dbReference type="PANTHER" id="PTHR10520">
    <property type="entry name" value="TRIFUNCTIONAL PURINE BIOSYNTHETIC PROTEIN ADENOSINE-3-RELATED"/>
    <property type="match status" value="1"/>
</dbReference>
<feature type="domain" description="PurM-like C-terminal" evidence="13">
    <location>
        <begin position="183"/>
        <end position="382"/>
    </location>
</feature>
<evidence type="ECO:0000313" key="15">
    <source>
        <dbReference type="Proteomes" id="UP000502928"/>
    </source>
</evidence>
<sequence>MSSDTSKRYAQRGVSASKEDVHNAIKNIDKGLFPKAFCKIVPDYLTGSEEHCLVMHADGAGTKSSLAYMYWKETGDVSVWKGIAQDALIMNVDDLICVGATDNIMLSSTIGRNKNLIPGDVISAIINGTEELISDLDKHGITIRSTGGETADVGDLVRTIIVDSTVTARMDRKNVIDNANIKAGDVIVGLASFGKASYETEYNGGMGSNGLTSARHDVFSKYLAEKYPESFDASVPEELVYSGNTKLTDTVPDSPLDAGKLVLSPTRTYAPIIKKVLEQYSSKEIHGMVHCSGGAQTKILHFVENLHIIKDNMFSIPPLFKLIQEQSGTDWKEMYQVFNCGHRMELYVDEQVAEDIIAISQSFKVDAQIIGRVEPSESKKLTIQSAYGKFEY</sequence>
<dbReference type="GO" id="GO:0006189">
    <property type="term" value="P:'de novo' IMP biosynthetic process"/>
    <property type="evidence" value="ECO:0007669"/>
    <property type="project" value="UniProtKB-UniPathway"/>
</dbReference>
<comment type="pathway">
    <text evidence="1">Purine metabolism; IMP biosynthesis via de novo pathway; 5-amino-1-(5-phospho-D-ribosyl)imidazole from N(2)-formyl-N(1)-(5-phospho-D-ribosyl)glycinamide: step 2/2.</text>
</comment>
<dbReference type="UniPathway" id="UPA00074">
    <property type="reaction ID" value="UER00129"/>
</dbReference>